<dbReference type="EMBL" id="BPVZ01000007">
    <property type="protein sequence ID" value="GKU93463.1"/>
    <property type="molecule type" value="Genomic_DNA"/>
</dbReference>
<comment type="caution">
    <text evidence="2">The sequence shown here is derived from an EMBL/GenBank/DDBJ whole genome shotgun (WGS) entry which is preliminary data.</text>
</comment>
<feature type="region of interest" description="Disordered" evidence="1">
    <location>
        <begin position="100"/>
        <end position="156"/>
    </location>
</feature>
<dbReference type="AlphaFoldDB" id="A0AAV5I676"/>
<keyword evidence="3" id="KW-1185">Reference proteome</keyword>
<name>A0AAV5I676_9ROSI</name>
<gene>
    <name evidence="2" type="ORF">SLEP1_g7058</name>
</gene>
<feature type="compositionally biased region" description="Polar residues" evidence="1">
    <location>
        <begin position="50"/>
        <end position="67"/>
    </location>
</feature>
<dbReference type="Proteomes" id="UP001054252">
    <property type="component" value="Unassembled WGS sequence"/>
</dbReference>
<reference evidence="2 3" key="1">
    <citation type="journal article" date="2021" name="Commun. Biol.">
        <title>The genome of Shorea leprosula (Dipterocarpaceae) highlights the ecological relevance of drought in aseasonal tropical rainforests.</title>
        <authorList>
            <person name="Ng K.K.S."/>
            <person name="Kobayashi M.J."/>
            <person name="Fawcett J.A."/>
            <person name="Hatakeyama M."/>
            <person name="Paape T."/>
            <person name="Ng C.H."/>
            <person name="Ang C.C."/>
            <person name="Tnah L.H."/>
            <person name="Lee C.T."/>
            <person name="Nishiyama T."/>
            <person name="Sese J."/>
            <person name="O'Brien M.J."/>
            <person name="Copetti D."/>
            <person name="Mohd Noor M.I."/>
            <person name="Ong R.C."/>
            <person name="Putra M."/>
            <person name="Sireger I.Z."/>
            <person name="Indrioko S."/>
            <person name="Kosugi Y."/>
            <person name="Izuno A."/>
            <person name="Isagi Y."/>
            <person name="Lee S.L."/>
            <person name="Shimizu K.K."/>
        </authorList>
    </citation>
    <scope>NUCLEOTIDE SEQUENCE [LARGE SCALE GENOMIC DNA]</scope>
    <source>
        <strain evidence="2">214</strain>
    </source>
</reference>
<protein>
    <submittedName>
        <fullName evidence="2">Uncharacterized protein</fullName>
    </submittedName>
</protein>
<sequence length="156" mass="17018">MNSASKQQSWVHRNPAGSRRTQQLGSGKPSKARLDETQQGSSEPRLGSGKPSQASPLGLIGTQQGRPSQAGFDETQPCWVRWNPARSGFRQTQIWLGLPEASKARSPQTQQGWVPTRPSRLGSDEIQQAGFVAAIETQGRKERKKKKEGEEEGLGG</sequence>
<evidence type="ECO:0000256" key="1">
    <source>
        <dbReference type="SAM" id="MobiDB-lite"/>
    </source>
</evidence>
<organism evidence="2 3">
    <name type="scientific">Rubroshorea leprosula</name>
    <dbReference type="NCBI Taxonomy" id="152421"/>
    <lineage>
        <taxon>Eukaryota</taxon>
        <taxon>Viridiplantae</taxon>
        <taxon>Streptophyta</taxon>
        <taxon>Embryophyta</taxon>
        <taxon>Tracheophyta</taxon>
        <taxon>Spermatophyta</taxon>
        <taxon>Magnoliopsida</taxon>
        <taxon>eudicotyledons</taxon>
        <taxon>Gunneridae</taxon>
        <taxon>Pentapetalae</taxon>
        <taxon>rosids</taxon>
        <taxon>malvids</taxon>
        <taxon>Malvales</taxon>
        <taxon>Dipterocarpaceae</taxon>
        <taxon>Rubroshorea</taxon>
    </lineage>
</organism>
<proteinExistence type="predicted"/>
<feature type="compositionally biased region" description="Polar residues" evidence="1">
    <location>
        <begin position="1"/>
        <end position="11"/>
    </location>
</feature>
<evidence type="ECO:0000313" key="3">
    <source>
        <dbReference type="Proteomes" id="UP001054252"/>
    </source>
</evidence>
<evidence type="ECO:0000313" key="2">
    <source>
        <dbReference type="EMBL" id="GKU93463.1"/>
    </source>
</evidence>
<accession>A0AAV5I676</accession>
<feature type="region of interest" description="Disordered" evidence="1">
    <location>
        <begin position="1"/>
        <end position="76"/>
    </location>
</feature>